<reference evidence="2" key="3">
    <citation type="submission" date="2025-09" db="UniProtKB">
        <authorList>
            <consortium name="Ensembl"/>
        </authorList>
    </citation>
    <scope>IDENTIFICATION</scope>
</reference>
<reference evidence="2 3" key="1">
    <citation type="journal article" date="2010" name="PLoS Biol.">
        <title>Multi-platform next-generation sequencing of the domestic turkey (Meleagris gallopavo): genome assembly and analysis.</title>
        <authorList>
            <person name="Dalloul R.A."/>
            <person name="Long J.A."/>
            <person name="Zimin A.V."/>
            <person name="Aslam L."/>
            <person name="Beal K."/>
            <person name="Blomberg L.A."/>
            <person name="Bouffard P."/>
            <person name="Burt D.W."/>
            <person name="Crasta O."/>
            <person name="Crooijmans R.P."/>
            <person name="Cooper K."/>
            <person name="Coulombe R.A."/>
            <person name="De S."/>
            <person name="Delany M.E."/>
            <person name="Dodgson J.B."/>
            <person name="Dong J.J."/>
            <person name="Evans C."/>
            <person name="Frederickson K.M."/>
            <person name="Flicek P."/>
            <person name="Florea L."/>
            <person name="Folkerts O."/>
            <person name="Groenen M.A."/>
            <person name="Harkins T.T."/>
            <person name="Herrero J."/>
            <person name="Hoffmann S."/>
            <person name="Megens H.J."/>
            <person name="Jiang A."/>
            <person name="de Jong P."/>
            <person name="Kaiser P."/>
            <person name="Kim H."/>
            <person name="Kim K.W."/>
            <person name="Kim S."/>
            <person name="Langenberger D."/>
            <person name="Lee M.K."/>
            <person name="Lee T."/>
            <person name="Mane S."/>
            <person name="Marcais G."/>
            <person name="Marz M."/>
            <person name="McElroy A.P."/>
            <person name="Modise T."/>
            <person name="Nefedov M."/>
            <person name="Notredame C."/>
            <person name="Paton I.R."/>
            <person name="Payne W.S."/>
            <person name="Pertea G."/>
            <person name="Prickett D."/>
            <person name="Puiu D."/>
            <person name="Qioa D."/>
            <person name="Raineri E."/>
            <person name="Ruffier M."/>
            <person name="Salzberg S.L."/>
            <person name="Schatz M.C."/>
            <person name="Scheuring C."/>
            <person name="Schmidt C.J."/>
            <person name="Schroeder S."/>
            <person name="Searle S.M."/>
            <person name="Smith E.J."/>
            <person name="Smith J."/>
            <person name="Sonstegard T.S."/>
            <person name="Stadler P.F."/>
            <person name="Tafer H."/>
            <person name="Tu Z.J."/>
            <person name="Van Tassell C.P."/>
            <person name="Vilella A.J."/>
            <person name="Williams K.P."/>
            <person name="Yorke J.A."/>
            <person name="Zhang L."/>
            <person name="Zhang H.B."/>
            <person name="Zhang X."/>
            <person name="Zhang Y."/>
            <person name="Reed K.M."/>
        </authorList>
    </citation>
    <scope>NUCLEOTIDE SEQUENCE [LARGE SCALE GENOMIC DNA]</scope>
</reference>
<evidence type="ECO:0000256" key="1">
    <source>
        <dbReference type="SAM" id="Phobius"/>
    </source>
</evidence>
<dbReference type="Proteomes" id="UP000001645">
    <property type="component" value="Chromosome 2"/>
</dbReference>
<feature type="transmembrane region" description="Helical" evidence="1">
    <location>
        <begin position="117"/>
        <end position="133"/>
    </location>
</feature>
<dbReference type="AlphaFoldDB" id="A0A803XYX7"/>
<evidence type="ECO:0000313" key="3">
    <source>
        <dbReference type="Proteomes" id="UP000001645"/>
    </source>
</evidence>
<dbReference type="PANTHER" id="PTHR36691:SF1">
    <property type="entry name" value="TRANSMEMBRANE PROTEIN 247"/>
    <property type="match status" value="1"/>
</dbReference>
<dbReference type="GeneTree" id="ENSGT00960000189498"/>
<protein>
    <submittedName>
        <fullName evidence="2">Transmembrane protein 247</fullName>
    </submittedName>
</protein>
<proteinExistence type="predicted"/>
<dbReference type="GeneID" id="104909598"/>
<keyword evidence="1" id="KW-1133">Transmembrane helix</keyword>
<dbReference type="OrthoDB" id="9427125at2759"/>
<dbReference type="RefSeq" id="XP_019468266.1">
    <property type="nucleotide sequence ID" value="XM_019612721.2"/>
</dbReference>
<dbReference type="Ensembl" id="ENSMGAT00000022353.1">
    <property type="protein sequence ID" value="ENSMGAP00000024723.1"/>
    <property type="gene ID" value="ENSMGAG00000022287.1"/>
</dbReference>
<sequence length="163" mass="19318">MQGAMGDIPTSYFISDNTTENMDAKSHMAHLDVTGRTSTLQSEVSTRVEEQKELCYVQVTAADIELQRMWCNFVLAEQKYEHEDSDKKRLHEERMAQIHQQFSQGLQDRLLPPNQNVLFFLYCFTFMFIIYIVKDLVFYFFQNHHQFSFAIVFFFILKGIFQD</sequence>
<evidence type="ECO:0000313" key="2">
    <source>
        <dbReference type="Ensembl" id="ENSMGAP00000024723.1"/>
    </source>
</evidence>
<accession>A0A803XYX7</accession>
<keyword evidence="1" id="KW-0812">Transmembrane</keyword>
<organism evidence="2 3">
    <name type="scientific">Meleagris gallopavo</name>
    <name type="common">Wild turkey</name>
    <dbReference type="NCBI Taxonomy" id="9103"/>
    <lineage>
        <taxon>Eukaryota</taxon>
        <taxon>Metazoa</taxon>
        <taxon>Chordata</taxon>
        <taxon>Craniata</taxon>
        <taxon>Vertebrata</taxon>
        <taxon>Euteleostomi</taxon>
        <taxon>Archelosauria</taxon>
        <taxon>Archosauria</taxon>
        <taxon>Dinosauria</taxon>
        <taxon>Saurischia</taxon>
        <taxon>Theropoda</taxon>
        <taxon>Coelurosauria</taxon>
        <taxon>Aves</taxon>
        <taxon>Neognathae</taxon>
        <taxon>Galloanserae</taxon>
        <taxon>Galliformes</taxon>
        <taxon>Phasianidae</taxon>
        <taxon>Meleagridinae</taxon>
        <taxon>Meleagris</taxon>
    </lineage>
</organism>
<dbReference type="PANTHER" id="PTHR36691">
    <property type="entry name" value="TRANSMEMBRANE PROTEIN 247"/>
    <property type="match status" value="1"/>
</dbReference>
<name>A0A803XYX7_MELGA</name>
<dbReference type="Pfam" id="PF15444">
    <property type="entry name" value="TMEM247"/>
    <property type="match status" value="1"/>
</dbReference>
<gene>
    <name evidence="2" type="primary">TMEM247</name>
</gene>
<dbReference type="InterPro" id="IPR029200">
    <property type="entry name" value="TMEM247"/>
</dbReference>
<keyword evidence="1" id="KW-0472">Membrane</keyword>
<reference evidence="2" key="2">
    <citation type="submission" date="2025-08" db="UniProtKB">
        <authorList>
            <consortium name="Ensembl"/>
        </authorList>
    </citation>
    <scope>IDENTIFICATION</scope>
</reference>
<dbReference type="InParanoid" id="A0A803XYX7"/>
<dbReference type="CTD" id="388946"/>
<keyword evidence="3" id="KW-1185">Reference proteome</keyword>
<feature type="transmembrane region" description="Helical" evidence="1">
    <location>
        <begin position="145"/>
        <end position="161"/>
    </location>
</feature>
<dbReference type="GO" id="GO:0005783">
    <property type="term" value="C:endoplasmic reticulum"/>
    <property type="evidence" value="ECO:0007669"/>
    <property type="project" value="TreeGrafter"/>
</dbReference>